<name>A0A3A2ZAP3_9EURO</name>
<comment type="caution">
    <text evidence="1">The sequence shown here is derived from an EMBL/GenBank/DDBJ whole genome shotgun (WGS) entry which is preliminary data.</text>
</comment>
<dbReference type="OrthoDB" id="3436973at2759"/>
<proteinExistence type="predicted"/>
<dbReference type="EMBL" id="MVGC01000331">
    <property type="protein sequence ID" value="RJE20182.1"/>
    <property type="molecule type" value="Genomic_DNA"/>
</dbReference>
<gene>
    <name evidence="1" type="ORF">PHISCL_07480</name>
</gene>
<protein>
    <submittedName>
        <fullName evidence="1">Uncharacterized protein</fullName>
    </submittedName>
</protein>
<dbReference type="Proteomes" id="UP000266188">
    <property type="component" value="Unassembled WGS sequence"/>
</dbReference>
<dbReference type="STRING" id="2070753.A0A3A2ZAP3"/>
<reference evidence="2" key="1">
    <citation type="submission" date="2017-02" db="EMBL/GenBank/DDBJ databases">
        <authorList>
            <person name="Tafer H."/>
            <person name="Lopandic K."/>
        </authorList>
    </citation>
    <scope>NUCLEOTIDE SEQUENCE [LARGE SCALE GENOMIC DNA]</scope>
    <source>
        <strain evidence="2">CBS 366.77</strain>
    </source>
</reference>
<keyword evidence="2" id="KW-1185">Reference proteome</keyword>
<sequence>MSQEPYAQQVLSLIQSADLENTEHKLLTFFIEDAVDPTRAAKYISNRIELKGSNSKEQVLRSISHDWKRLLERCMCFVPVYLALPA</sequence>
<evidence type="ECO:0000313" key="1">
    <source>
        <dbReference type="EMBL" id="RJE20182.1"/>
    </source>
</evidence>
<organism evidence="1 2">
    <name type="scientific">Aspergillus sclerotialis</name>
    <dbReference type="NCBI Taxonomy" id="2070753"/>
    <lineage>
        <taxon>Eukaryota</taxon>
        <taxon>Fungi</taxon>
        <taxon>Dikarya</taxon>
        <taxon>Ascomycota</taxon>
        <taxon>Pezizomycotina</taxon>
        <taxon>Eurotiomycetes</taxon>
        <taxon>Eurotiomycetidae</taxon>
        <taxon>Eurotiales</taxon>
        <taxon>Aspergillaceae</taxon>
        <taxon>Aspergillus</taxon>
        <taxon>Aspergillus subgen. Polypaecilum</taxon>
    </lineage>
</organism>
<evidence type="ECO:0000313" key="2">
    <source>
        <dbReference type="Proteomes" id="UP000266188"/>
    </source>
</evidence>
<accession>A0A3A2ZAP3</accession>
<dbReference type="AlphaFoldDB" id="A0A3A2ZAP3"/>